<evidence type="ECO:0000313" key="11">
    <source>
        <dbReference type="Proteomes" id="UP000255153"/>
    </source>
</evidence>
<evidence type="ECO:0000313" key="5">
    <source>
        <dbReference type="EMBL" id="STH82730.1"/>
    </source>
</evidence>
<evidence type="ECO:0000313" key="8">
    <source>
        <dbReference type="EMBL" id="STK73492.1"/>
    </source>
</evidence>
<comment type="similarity">
    <text evidence="1">Belongs to the bacterial secretin family.</text>
</comment>
<dbReference type="GO" id="GO:0015627">
    <property type="term" value="C:type II protein secretion system complex"/>
    <property type="evidence" value="ECO:0007669"/>
    <property type="project" value="TreeGrafter"/>
</dbReference>
<feature type="chain" id="PRO_5009781129" evidence="2">
    <location>
        <begin position="22"/>
        <end position="419"/>
    </location>
</feature>
<evidence type="ECO:0000313" key="6">
    <source>
        <dbReference type="EMBL" id="STH82742.1"/>
    </source>
</evidence>
<evidence type="ECO:0000256" key="1">
    <source>
        <dbReference type="RuleBase" id="RU004003"/>
    </source>
</evidence>
<evidence type="ECO:0000259" key="3">
    <source>
        <dbReference type="Pfam" id="PF00263"/>
    </source>
</evidence>
<keyword evidence="2" id="KW-0732">Signal</keyword>
<accession>A0A0K4JDE0</accession>
<dbReference type="EMBL" id="UGBW01000003">
    <property type="protein sequence ID" value="STH82752.1"/>
    <property type="molecule type" value="Genomic_DNA"/>
</dbReference>
<dbReference type="Proteomes" id="UP000255093">
    <property type="component" value="Unassembled WGS sequence"/>
</dbReference>
<dbReference type="AlphaFoldDB" id="A0A0K4JDE0"/>
<dbReference type="EMBL" id="UFZL01000003">
    <property type="protein sequence ID" value="STE75880.1"/>
    <property type="molecule type" value="Genomic_DNA"/>
</dbReference>
<dbReference type="Proteomes" id="UP000255153">
    <property type="component" value="Unassembled WGS sequence"/>
</dbReference>
<feature type="signal peptide" evidence="2">
    <location>
        <begin position="1"/>
        <end position="21"/>
    </location>
</feature>
<dbReference type="InterPro" id="IPR004846">
    <property type="entry name" value="T2SS/T3SS_dom"/>
</dbReference>
<dbReference type="PANTHER" id="PTHR30332">
    <property type="entry name" value="PROBABLE GENERAL SECRETION PATHWAY PROTEIN D"/>
    <property type="match status" value="1"/>
</dbReference>
<feature type="domain" description="Type II/III secretion system secretin-like" evidence="3">
    <location>
        <begin position="263"/>
        <end position="393"/>
    </location>
</feature>
<organism evidence="8 11">
    <name type="scientific">Escherichia coli</name>
    <dbReference type="NCBI Taxonomy" id="562"/>
    <lineage>
        <taxon>Bacteria</taxon>
        <taxon>Pseudomonadati</taxon>
        <taxon>Pseudomonadota</taxon>
        <taxon>Gammaproteobacteria</taxon>
        <taxon>Enterobacterales</taxon>
        <taxon>Enterobacteriaceae</taxon>
        <taxon>Escherichia</taxon>
    </lineage>
</organism>
<dbReference type="Pfam" id="PF00263">
    <property type="entry name" value="Secretin"/>
    <property type="match status" value="1"/>
</dbReference>
<name>A0A0K4JDE0_ECOLX</name>
<dbReference type="EMBL" id="UGBW01000003">
    <property type="protein sequence ID" value="STH82730.1"/>
    <property type="molecule type" value="Genomic_DNA"/>
</dbReference>
<dbReference type="EMBL" id="UGEE01000003">
    <property type="protein sequence ID" value="STK73492.1"/>
    <property type="molecule type" value="Genomic_DNA"/>
</dbReference>
<evidence type="ECO:0000256" key="2">
    <source>
        <dbReference type="SAM" id="SignalP"/>
    </source>
</evidence>
<proteinExistence type="inferred from homology"/>
<evidence type="ECO:0000313" key="12">
    <source>
        <dbReference type="Proteomes" id="UP000255201"/>
    </source>
</evidence>
<dbReference type="EMBL" id="UGBW01000003">
    <property type="protein sequence ID" value="STH82742.1"/>
    <property type="molecule type" value="Genomic_DNA"/>
</dbReference>
<dbReference type="Proteomes" id="UP000255201">
    <property type="component" value="Unassembled WGS sequence"/>
</dbReference>
<dbReference type="EMBL" id="UGEE01000003">
    <property type="protein sequence ID" value="STK73509.1"/>
    <property type="molecule type" value="Genomic_DNA"/>
</dbReference>
<evidence type="ECO:0000313" key="9">
    <source>
        <dbReference type="EMBL" id="STK73509.1"/>
    </source>
</evidence>
<dbReference type="PANTHER" id="PTHR30332:SF17">
    <property type="entry name" value="TYPE IV PILIATION SYSTEM PROTEIN DR_0774-RELATED"/>
    <property type="match status" value="1"/>
</dbReference>
<sequence>MKLITVFFSFVLLSFFSPAYAVSESEARRVEMSMDNAPLPQVISMVWQRVFNRPYQLSPDIAGDTRLVSFYLSKNQEPRSFFISYLKRLNISVTSMKDGVDYISVIKQTEQKVPDVVFTYRPKYRSVSYLSAMLNSVVSSGAFSNHIQSVDYLSGGVSGITTTDSASTRMSIATDAEVLVYSGPAASVRQIEKILPRIDVPAEQVTVSGYVLEVQTTDRNATGLQIIADLFRNKLGMSVGARLDGGNSFTLNVGGLNAFYSLIKEDSRFNVVSNPRLTVLSGSKSQFTVGQEVPVLDSVSYQGSSGTPVQSVTYRNSGAIFTVTPVVLDGLITLDISQQLSDFVKTTTGVNSSPTLTKREISTKVDVKDGELLVLGGLASSKLTQSRTGFSFLPGFTGKSDENNRTDIIVVLQARRVGK</sequence>
<dbReference type="InterPro" id="IPR050810">
    <property type="entry name" value="Bact_Secretion_Sys_Channel"/>
</dbReference>
<dbReference type="PRINTS" id="PR01032">
    <property type="entry name" value="PHAGEIV"/>
</dbReference>
<gene>
    <name evidence="4" type="ORF">NCTC10764_04818</name>
    <name evidence="8" type="ORF">NCTC8603_01335</name>
    <name evidence="9" type="ORF">NCTC8603_01345</name>
    <name evidence="5" type="ORF">NCTC8621_02730</name>
    <name evidence="6" type="ORF">NCTC8621_02742</name>
    <name evidence="7" type="ORF">NCTC8621_02752</name>
</gene>
<dbReference type="RefSeq" id="WP_000767691.1">
    <property type="nucleotide sequence ID" value="NZ_BAAFJW010000013.1"/>
</dbReference>
<reference evidence="10 11" key="1">
    <citation type="submission" date="2018-06" db="EMBL/GenBank/DDBJ databases">
        <authorList>
            <consortium name="Pathogen Informatics"/>
            <person name="Doyle S."/>
        </authorList>
    </citation>
    <scope>NUCLEOTIDE SEQUENCE [LARGE SCALE GENOMIC DNA]</scope>
    <source>
        <strain evidence="4 12">NCTC10764</strain>
        <strain evidence="8 11">NCTC8603</strain>
        <strain evidence="5 10">NCTC8621</strain>
    </source>
</reference>
<evidence type="ECO:0000313" key="7">
    <source>
        <dbReference type="EMBL" id="STH82752.1"/>
    </source>
</evidence>
<evidence type="ECO:0000313" key="4">
    <source>
        <dbReference type="EMBL" id="STE75880.1"/>
    </source>
</evidence>
<protein>
    <submittedName>
        <fullName evidence="8">Type II/III secretion system protein</fullName>
    </submittedName>
</protein>
<evidence type="ECO:0000313" key="10">
    <source>
        <dbReference type="Proteomes" id="UP000255093"/>
    </source>
</evidence>
<dbReference type="GO" id="GO:0009306">
    <property type="term" value="P:protein secretion"/>
    <property type="evidence" value="ECO:0007669"/>
    <property type="project" value="InterPro"/>
</dbReference>